<protein>
    <submittedName>
        <fullName evidence="2">Uncharacterized protein</fullName>
    </submittedName>
</protein>
<sequence>MDLMDRIFWGMVGFIGIHFALLAGLEDYVNFYAGSAFAFAFLIWFVWRGYRLIAGGDAKS</sequence>
<name>A0A9X3UFG2_9HYPH</name>
<accession>A0A9X3UFG2</accession>
<organism evidence="2 3">
    <name type="scientific">Hoeflea prorocentri</name>
    <dbReference type="NCBI Taxonomy" id="1922333"/>
    <lineage>
        <taxon>Bacteria</taxon>
        <taxon>Pseudomonadati</taxon>
        <taxon>Pseudomonadota</taxon>
        <taxon>Alphaproteobacteria</taxon>
        <taxon>Hyphomicrobiales</taxon>
        <taxon>Rhizobiaceae</taxon>
        <taxon>Hoeflea</taxon>
    </lineage>
</organism>
<dbReference type="Proteomes" id="UP001151234">
    <property type="component" value="Unassembled WGS sequence"/>
</dbReference>
<keyword evidence="1" id="KW-0472">Membrane</keyword>
<dbReference type="AlphaFoldDB" id="A0A9X3UFG2"/>
<dbReference type="RefSeq" id="WP_267989036.1">
    <property type="nucleotide sequence ID" value="NZ_JAPJZI010000001.1"/>
</dbReference>
<evidence type="ECO:0000313" key="3">
    <source>
        <dbReference type="Proteomes" id="UP001151234"/>
    </source>
</evidence>
<proteinExistence type="predicted"/>
<feature type="transmembrane region" description="Helical" evidence="1">
    <location>
        <begin position="7"/>
        <end position="25"/>
    </location>
</feature>
<gene>
    <name evidence="2" type="ORF">OQ273_03225</name>
</gene>
<keyword evidence="1" id="KW-1133">Transmembrane helix</keyword>
<keyword evidence="1" id="KW-0812">Transmembrane</keyword>
<reference evidence="2" key="1">
    <citation type="submission" date="2022-11" db="EMBL/GenBank/DDBJ databases">
        <title>Draft genome sequence of Hoeflea poritis E7-10 and Hoeflea prorocentri PM5-8, separated from scleractinian coral Porites lutea and marine dinoflagellate.</title>
        <authorList>
            <person name="Zhang G."/>
            <person name="Wei Q."/>
            <person name="Cai L."/>
        </authorList>
    </citation>
    <scope>NUCLEOTIDE SEQUENCE</scope>
    <source>
        <strain evidence="2">PM5-8</strain>
    </source>
</reference>
<evidence type="ECO:0000313" key="2">
    <source>
        <dbReference type="EMBL" id="MDA5397577.1"/>
    </source>
</evidence>
<keyword evidence="3" id="KW-1185">Reference proteome</keyword>
<comment type="caution">
    <text evidence="2">The sequence shown here is derived from an EMBL/GenBank/DDBJ whole genome shotgun (WGS) entry which is preliminary data.</text>
</comment>
<dbReference type="EMBL" id="JAPJZI010000001">
    <property type="protein sequence ID" value="MDA5397577.1"/>
    <property type="molecule type" value="Genomic_DNA"/>
</dbReference>
<evidence type="ECO:0000256" key="1">
    <source>
        <dbReference type="SAM" id="Phobius"/>
    </source>
</evidence>
<feature type="transmembrane region" description="Helical" evidence="1">
    <location>
        <begin position="31"/>
        <end position="50"/>
    </location>
</feature>